<dbReference type="GO" id="GO:0006310">
    <property type="term" value="P:DNA recombination"/>
    <property type="evidence" value="ECO:0007669"/>
    <property type="project" value="UniProtKB-KW"/>
</dbReference>
<dbReference type="VEuPathDB" id="FungiDB:PPTG_01399"/>
<dbReference type="SUPFAM" id="SSF56349">
    <property type="entry name" value="DNA breaking-rejoining enzymes"/>
    <property type="match status" value="1"/>
</dbReference>
<evidence type="ECO:0000313" key="2">
    <source>
        <dbReference type="EMBL" id="ETL38946.1"/>
    </source>
</evidence>
<dbReference type="InterPro" id="IPR013762">
    <property type="entry name" value="Integrase-like_cat_sf"/>
</dbReference>
<proteinExistence type="predicted"/>
<gene>
    <name evidence="2" type="ORF">L916_09597</name>
</gene>
<protein>
    <submittedName>
        <fullName evidence="2">Uncharacterized protein</fullName>
    </submittedName>
</protein>
<sequence>MYKSKTNQEGNAPKDPRHMYSNPLSPETCWITALALYLACRPSQPPGPLFPGSEQNARFGSILRQLVNDLKHQSHYGTHSIRKGVATYACSGSTGGPSIANVCLRAGWSLGGVQDRYIRYEAAGDQYLGRVVARLPLSRPEFAILPPHFTNNESPLLLARIRKLYPSLFEISSIVDIRKLCVASLVKHSVYLRATLPPSHPILTTALFRDTEMMNELNASLVFGDSLWMKPTGIPPHVEIYKQLQGVQQSIDNLPPVRLEGMSSLIESKGVTAGNTTKDLLESTIAKLLARVGLVRECSGRATTSSAEQHTTGTAHYYDGKFHMLPKSFEFPKTEAFGAWML</sequence>
<name>W2IXV6_PHYNI</name>
<dbReference type="EMBL" id="KI673205">
    <property type="protein sequence ID" value="ETL38946.1"/>
    <property type="molecule type" value="Genomic_DNA"/>
</dbReference>
<evidence type="ECO:0000256" key="1">
    <source>
        <dbReference type="ARBA" id="ARBA00023172"/>
    </source>
</evidence>
<dbReference type="InterPro" id="IPR011010">
    <property type="entry name" value="DNA_brk_join_enz"/>
</dbReference>
<keyword evidence="1" id="KW-0233">DNA recombination</keyword>
<accession>W2IXV6</accession>
<evidence type="ECO:0000313" key="3">
    <source>
        <dbReference type="Proteomes" id="UP000053864"/>
    </source>
</evidence>
<dbReference type="Proteomes" id="UP000053864">
    <property type="component" value="Unassembled WGS sequence"/>
</dbReference>
<reference evidence="2 3" key="1">
    <citation type="submission" date="2013-11" db="EMBL/GenBank/DDBJ databases">
        <title>The Genome Sequence of Phytophthora parasitica CJ05E6.</title>
        <authorList>
            <consortium name="The Broad Institute Genomics Platform"/>
            <person name="Russ C."/>
            <person name="Tyler B."/>
            <person name="Panabieres F."/>
            <person name="Shan W."/>
            <person name="Tripathy S."/>
            <person name="Grunwald N."/>
            <person name="Machado M."/>
            <person name="Johnson C.S."/>
            <person name="Arredondo F."/>
            <person name="Hong C."/>
            <person name="Coffey M."/>
            <person name="Young S.K."/>
            <person name="Zeng Q."/>
            <person name="Gargeya S."/>
            <person name="Fitzgerald M."/>
            <person name="Abouelleil A."/>
            <person name="Alvarado L."/>
            <person name="Chapman S.B."/>
            <person name="Gainer-Dewar J."/>
            <person name="Goldberg J."/>
            <person name="Griggs A."/>
            <person name="Gujja S."/>
            <person name="Hansen M."/>
            <person name="Howarth C."/>
            <person name="Imamovic A."/>
            <person name="Ireland A."/>
            <person name="Larimer J."/>
            <person name="McCowan C."/>
            <person name="Murphy C."/>
            <person name="Pearson M."/>
            <person name="Poon T.W."/>
            <person name="Priest M."/>
            <person name="Roberts A."/>
            <person name="Saif S."/>
            <person name="Shea T."/>
            <person name="Sykes S."/>
            <person name="Wortman J."/>
            <person name="Nusbaum C."/>
            <person name="Birren B."/>
        </authorList>
    </citation>
    <scope>NUCLEOTIDE SEQUENCE [LARGE SCALE GENOMIC DNA]</scope>
    <source>
        <strain evidence="2 3">CJ05E6</strain>
    </source>
</reference>
<organism evidence="2 3">
    <name type="scientific">Phytophthora nicotianae</name>
    <name type="common">Potato buckeye rot agent</name>
    <name type="synonym">Phytophthora parasitica</name>
    <dbReference type="NCBI Taxonomy" id="4792"/>
    <lineage>
        <taxon>Eukaryota</taxon>
        <taxon>Sar</taxon>
        <taxon>Stramenopiles</taxon>
        <taxon>Oomycota</taxon>
        <taxon>Peronosporomycetes</taxon>
        <taxon>Peronosporales</taxon>
        <taxon>Peronosporaceae</taxon>
        <taxon>Phytophthora</taxon>
    </lineage>
</organism>
<dbReference type="Gene3D" id="1.10.443.10">
    <property type="entry name" value="Intergrase catalytic core"/>
    <property type="match status" value="1"/>
</dbReference>
<dbReference type="GO" id="GO:0003677">
    <property type="term" value="F:DNA binding"/>
    <property type="evidence" value="ECO:0007669"/>
    <property type="project" value="InterPro"/>
</dbReference>
<dbReference type="AlphaFoldDB" id="W2IXV6"/>
<dbReference type="GO" id="GO:0015074">
    <property type="term" value="P:DNA integration"/>
    <property type="evidence" value="ECO:0007669"/>
    <property type="project" value="InterPro"/>
</dbReference>